<dbReference type="Proteomes" id="UP000243847">
    <property type="component" value="Chromosome sequence1"/>
</dbReference>
<evidence type="ECO:0000313" key="2">
    <source>
        <dbReference type="Proteomes" id="UP000243847"/>
    </source>
</evidence>
<accession>A0A173LY67</accession>
<reference evidence="1 2" key="1">
    <citation type="journal article" date="2016" name="Genome Announc.">
        <title>Complete Genome Sequence of Aurantimicrobium minutum Type Strain KNCT, a Planktonic Ultramicrobacterium Isolated from River Water.</title>
        <authorList>
            <person name="Nakai R."/>
            <person name="Fujisawa T."/>
            <person name="Nakamura Y."/>
            <person name="Nishide H."/>
            <person name="Uchiyama I."/>
            <person name="Baba T."/>
            <person name="Toyoda A."/>
            <person name="Fujiyama A."/>
            <person name="Naganuma T."/>
            <person name="Niki H."/>
        </authorList>
    </citation>
    <scope>NUCLEOTIDE SEQUENCE [LARGE SCALE GENOMIC DNA]</scope>
    <source>
        <strain evidence="1 2">KNC</strain>
    </source>
</reference>
<gene>
    <name evidence="1" type="ORF">AUMI_112460</name>
</gene>
<evidence type="ECO:0000313" key="1">
    <source>
        <dbReference type="EMBL" id="BAU99788.1"/>
    </source>
</evidence>
<name>A0A173LY67_9MICO</name>
<dbReference type="EMBL" id="AP017457">
    <property type="protein sequence ID" value="BAU99788.1"/>
    <property type="molecule type" value="Genomic_DNA"/>
</dbReference>
<dbReference type="AlphaFoldDB" id="A0A173LY67"/>
<organism evidence="1 2">
    <name type="scientific">Aurantimicrobium minutum</name>
    <dbReference type="NCBI Taxonomy" id="708131"/>
    <lineage>
        <taxon>Bacteria</taxon>
        <taxon>Bacillati</taxon>
        <taxon>Actinomycetota</taxon>
        <taxon>Actinomycetes</taxon>
        <taxon>Micrococcales</taxon>
        <taxon>Microbacteriaceae</taxon>
        <taxon>Aurantimicrobium</taxon>
    </lineage>
</organism>
<sequence>MYVVVDPKLSVRDAFPRVTVVWEEEIAEYDESAALVAVTKHVPAEVDVNTPLLTAQPVVDAPFVTE</sequence>
<proteinExistence type="predicted"/>
<protein>
    <submittedName>
        <fullName evidence="1">Superoxide dismutase [Cu-Zn]</fullName>
    </submittedName>
</protein>
<dbReference type="KEGG" id="amin:AUMI_112460"/>